<evidence type="ECO:0000256" key="2">
    <source>
        <dbReference type="SAM" id="Phobius"/>
    </source>
</evidence>
<feature type="transmembrane region" description="Helical" evidence="2">
    <location>
        <begin position="54"/>
        <end position="83"/>
    </location>
</feature>
<sequence length="203" mass="21705">MPARGATPKVERPDRAEAARQRLAAKTSGSRRTGPLLGALPAPKTLVAGRSMAWIMWAAMVLNLVGALALGKAIIAVFGHLVHAGYYANFSRSDLAFQVRVVCLVLTVLGAVVPSIRLALYMMLLALVVTELLLGYNAVERALYLLPFNRRENPEEFSIDFFIRAFTEAPSKSGQAGSSFSMKPKASGAEALGAVSSKKSKKG</sequence>
<proteinExistence type="predicted"/>
<comment type="caution">
    <text evidence="3">The sequence shown here is derived from an EMBL/GenBank/DDBJ whole genome shotgun (WGS) entry which is preliminary data.</text>
</comment>
<evidence type="ECO:0000256" key="1">
    <source>
        <dbReference type="SAM" id="MobiDB-lite"/>
    </source>
</evidence>
<dbReference type="Proteomes" id="UP001152797">
    <property type="component" value="Unassembled WGS sequence"/>
</dbReference>
<keyword evidence="2" id="KW-0472">Membrane</keyword>
<feature type="transmembrane region" description="Helical" evidence="2">
    <location>
        <begin position="95"/>
        <end position="113"/>
    </location>
</feature>
<dbReference type="OrthoDB" id="478551at2759"/>
<dbReference type="AlphaFoldDB" id="A0A9P1CHH4"/>
<dbReference type="EMBL" id="CAMXCT010001464">
    <property type="protein sequence ID" value="CAI3990341.1"/>
    <property type="molecule type" value="Genomic_DNA"/>
</dbReference>
<evidence type="ECO:0000313" key="4">
    <source>
        <dbReference type="EMBL" id="CAL1143716.1"/>
    </source>
</evidence>
<dbReference type="EMBL" id="CAMXCT020001464">
    <property type="protein sequence ID" value="CAL1143716.1"/>
    <property type="molecule type" value="Genomic_DNA"/>
</dbReference>
<organism evidence="3">
    <name type="scientific">Cladocopium goreaui</name>
    <dbReference type="NCBI Taxonomy" id="2562237"/>
    <lineage>
        <taxon>Eukaryota</taxon>
        <taxon>Sar</taxon>
        <taxon>Alveolata</taxon>
        <taxon>Dinophyceae</taxon>
        <taxon>Suessiales</taxon>
        <taxon>Symbiodiniaceae</taxon>
        <taxon>Cladocopium</taxon>
    </lineage>
</organism>
<reference evidence="3" key="1">
    <citation type="submission" date="2022-10" db="EMBL/GenBank/DDBJ databases">
        <authorList>
            <person name="Chen Y."/>
            <person name="Dougan E. K."/>
            <person name="Chan C."/>
            <person name="Rhodes N."/>
            <person name="Thang M."/>
        </authorList>
    </citation>
    <scope>NUCLEOTIDE SEQUENCE</scope>
</reference>
<feature type="transmembrane region" description="Helical" evidence="2">
    <location>
        <begin position="119"/>
        <end position="139"/>
    </location>
</feature>
<dbReference type="EMBL" id="CAMXCT030001464">
    <property type="protein sequence ID" value="CAL4777653.1"/>
    <property type="molecule type" value="Genomic_DNA"/>
</dbReference>
<keyword evidence="6" id="KW-1185">Reference proteome</keyword>
<name>A0A9P1CHH4_9DINO</name>
<keyword evidence="2" id="KW-0812">Transmembrane</keyword>
<feature type="compositionally biased region" description="Polar residues" evidence="1">
    <location>
        <begin position="171"/>
        <end position="181"/>
    </location>
</feature>
<gene>
    <name evidence="3" type="ORF">C1SCF055_LOCUS17337</name>
</gene>
<accession>A0A9P1CHH4</accession>
<feature type="compositionally biased region" description="Basic and acidic residues" evidence="1">
    <location>
        <begin position="9"/>
        <end position="20"/>
    </location>
</feature>
<keyword evidence="2" id="KW-1133">Transmembrane helix</keyword>
<feature type="region of interest" description="Disordered" evidence="1">
    <location>
        <begin position="1"/>
        <end position="36"/>
    </location>
</feature>
<evidence type="ECO:0000313" key="5">
    <source>
        <dbReference type="EMBL" id="CAL4777653.1"/>
    </source>
</evidence>
<feature type="region of interest" description="Disordered" evidence="1">
    <location>
        <begin position="171"/>
        <end position="203"/>
    </location>
</feature>
<evidence type="ECO:0000313" key="6">
    <source>
        <dbReference type="Proteomes" id="UP001152797"/>
    </source>
</evidence>
<protein>
    <submittedName>
        <fullName evidence="5">PRA1 family protein</fullName>
    </submittedName>
</protein>
<reference evidence="4" key="2">
    <citation type="submission" date="2024-04" db="EMBL/GenBank/DDBJ databases">
        <authorList>
            <person name="Chen Y."/>
            <person name="Shah S."/>
            <person name="Dougan E. K."/>
            <person name="Thang M."/>
            <person name="Chan C."/>
        </authorList>
    </citation>
    <scope>NUCLEOTIDE SEQUENCE [LARGE SCALE GENOMIC DNA]</scope>
</reference>
<evidence type="ECO:0000313" key="3">
    <source>
        <dbReference type="EMBL" id="CAI3990341.1"/>
    </source>
</evidence>